<dbReference type="AlphaFoldDB" id="B0VHR1"/>
<dbReference type="Proteomes" id="UP000002019">
    <property type="component" value="Chromosome"/>
</dbReference>
<dbReference type="InterPro" id="IPR052554">
    <property type="entry name" value="2-oxoglutarate_synth_KorC"/>
</dbReference>
<dbReference type="InterPro" id="IPR002869">
    <property type="entry name" value="Pyrv_flavodox_OxRed_cen"/>
</dbReference>
<dbReference type="OrthoDB" id="9789125at2"/>
<dbReference type="PANTHER" id="PTHR42730">
    <property type="entry name" value="2-OXOGLUTARATE SYNTHASE SUBUNIT KORC"/>
    <property type="match status" value="1"/>
</dbReference>
<gene>
    <name evidence="3" type="primary">vorC</name>
    <name evidence="3" type="ordered locus">CLOAM1004</name>
</gene>
<keyword evidence="1 3" id="KW-0560">Oxidoreductase</keyword>
<sequence>MTTEMICAGFGGQGVLTIGKFIAQAAMQEGKNVSWLPSYGPEMRGGTANVSTVVSTEPIASPIVSFPDVLVALNQPSIDKFAPSIRPKGLLIYNTNMCPHGCKRDDITKIAVPMNDIASEIGSMIVLNMLATGIIIGKTGIIKYETLEKNLTSFMQEKNPDLLAKNLTAIKRGIEIAKQYT</sequence>
<dbReference type="EMBL" id="CU466930">
    <property type="protein sequence ID" value="CAO80876.1"/>
    <property type="molecule type" value="Genomic_DNA"/>
</dbReference>
<dbReference type="Gene3D" id="3.40.920.10">
    <property type="entry name" value="Pyruvate-ferredoxin oxidoreductase, PFOR, domain III"/>
    <property type="match status" value="1"/>
</dbReference>
<dbReference type="Pfam" id="PF01558">
    <property type="entry name" value="POR"/>
    <property type="match status" value="1"/>
</dbReference>
<keyword evidence="4" id="KW-1185">Reference proteome</keyword>
<accession>B0VHR1</accession>
<dbReference type="RefSeq" id="WP_015424734.1">
    <property type="nucleotide sequence ID" value="NC_020449.1"/>
</dbReference>
<dbReference type="GO" id="GO:0043807">
    <property type="term" value="F:3-methyl-2-oxobutanoate dehydrogenase (ferredoxin) activity"/>
    <property type="evidence" value="ECO:0007669"/>
    <property type="project" value="UniProtKB-EC"/>
</dbReference>
<name>B0VHR1_CLOAI</name>
<evidence type="ECO:0000256" key="1">
    <source>
        <dbReference type="ARBA" id="ARBA00023002"/>
    </source>
</evidence>
<dbReference type="SUPFAM" id="SSF53323">
    <property type="entry name" value="Pyruvate-ferredoxin oxidoreductase, PFOR, domain III"/>
    <property type="match status" value="1"/>
</dbReference>
<dbReference type="HOGENOM" id="CLU_087284_0_1_0"/>
<dbReference type="STRING" id="459349.CLOAM1004"/>
<organism evidence="3 4">
    <name type="scientific">Cloacimonas acidaminovorans (strain Evry)</name>
    <dbReference type="NCBI Taxonomy" id="459349"/>
    <lineage>
        <taxon>Bacteria</taxon>
        <taxon>Pseudomonadati</taxon>
        <taxon>Candidatus Cloacimonadota</taxon>
        <taxon>Candidatus Cloacimonadia</taxon>
        <taxon>Candidatus Cloacimonadales</taxon>
        <taxon>Candidatus Cloacimonadaceae</taxon>
        <taxon>Candidatus Cloacimonas</taxon>
    </lineage>
</organism>
<keyword evidence="3" id="KW-0670">Pyruvate</keyword>
<proteinExistence type="predicted"/>
<dbReference type="KEGG" id="caci:CLOAM1004"/>
<reference evidence="3 4" key="1">
    <citation type="journal article" date="2008" name="J. Bacteriol.">
        <title>'Candidatus Cloacamonas acidaminovorans': genome sequence reconstruction provides a first glimpse of a new bacterial division.</title>
        <authorList>
            <person name="Pelletier E."/>
            <person name="Kreimeyer A."/>
            <person name="Bocs S."/>
            <person name="Rouy Z."/>
            <person name="Gyapay G."/>
            <person name="Chouari R."/>
            <person name="Riviere D."/>
            <person name="Ganesan A."/>
            <person name="Daegelen P."/>
            <person name="Sghir A."/>
            <person name="Cohen G.N."/>
            <person name="Medigue C."/>
            <person name="Weissenbach J."/>
            <person name="Le Paslier D."/>
        </authorList>
    </citation>
    <scope>NUCLEOTIDE SEQUENCE [LARGE SCALE GENOMIC DNA]</scope>
    <source>
        <strain evidence="4">Evry</strain>
    </source>
</reference>
<protein>
    <submittedName>
        <fullName evidence="3">Pyruvate:ferredoxin and related 2-oxoacid:ferredoxin oxidoreductases, gamma subunit</fullName>
        <ecNumber evidence="3">1.2.7.7</ecNumber>
    </submittedName>
</protein>
<evidence type="ECO:0000313" key="4">
    <source>
        <dbReference type="Proteomes" id="UP000002019"/>
    </source>
</evidence>
<dbReference type="InterPro" id="IPR019752">
    <property type="entry name" value="Pyrv/ketoisovalerate_OxRed_cat"/>
</dbReference>
<evidence type="ECO:0000313" key="3">
    <source>
        <dbReference type="EMBL" id="CAO80876.1"/>
    </source>
</evidence>
<dbReference type="PANTHER" id="PTHR42730:SF1">
    <property type="entry name" value="2-OXOGLUTARATE SYNTHASE SUBUNIT KORC"/>
    <property type="match status" value="1"/>
</dbReference>
<evidence type="ECO:0000259" key="2">
    <source>
        <dbReference type="Pfam" id="PF01558"/>
    </source>
</evidence>
<dbReference type="eggNOG" id="COG1014">
    <property type="taxonomic scope" value="Bacteria"/>
</dbReference>
<feature type="domain" description="Pyruvate/ketoisovalerate oxidoreductase catalytic" evidence="2">
    <location>
        <begin position="11"/>
        <end position="175"/>
    </location>
</feature>
<dbReference type="EC" id="1.2.7.7" evidence="3"/>